<dbReference type="EMBL" id="BQNB010010163">
    <property type="protein sequence ID" value="GJS73557.1"/>
    <property type="molecule type" value="Genomic_DNA"/>
</dbReference>
<reference evidence="3" key="1">
    <citation type="journal article" date="2022" name="Int. J. Mol. Sci.">
        <title>Draft Genome of Tanacetum Coccineum: Genomic Comparison of Closely Related Tanacetum-Family Plants.</title>
        <authorList>
            <person name="Yamashiro T."/>
            <person name="Shiraishi A."/>
            <person name="Nakayama K."/>
            <person name="Satake H."/>
        </authorList>
    </citation>
    <scope>NUCLEOTIDE SEQUENCE</scope>
</reference>
<evidence type="ECO:0000256" key="1">
    <source>
        <dbReference type="SAM" id="Coils"/>
    </source>
</evidence>
<dbReference type="Proteomes" id="UP001151760">
    <property type="component" value="Unassembled WGS sequence"/>
</dbReference>
<gene>
    <name evidence="3" type="ORF">Tco_0681559</name>
    <name evidence="4" type="ORF">Tco_0706398</name>
</gene>
<evidence type="ECO:0000313" key="5">
    <source>
        <dbReference type="Proteomes" id="UP001151760"/>
    </source>
</evidence>
<evidence type="ECO:0008006" key="6">
    <source>
        <dbReference type="Google" id="ProtNLM"/>
    </source>
</evidence>
<feature type="coiled-coil region" evidence="1">
    <location>
        <begin position="32"/>
        <end position="89"/>
    </location>
</feature>
<reference evidence="3" key="2">
    <citation type="submission" date="2022-01" db="EMBL/GenBank/DDBJ databases">
        <authorList>
            <person name="Yamashiro T."/>
            <person name="Shiraishi A."/>
            <person name="Satake H."/>
            <person name="Nakayama K."/>
        </authorList>
    </citation>
    <scope>NUCLEOTIDE SEQUENCE</scope>
</reference>
<evidence type="ECO:0000313" key="3">
    <source>
        <dbReference type="EMBL" id="GJS66995.1"/>
    </source>
</evidence>
<protein>
    <recommendedName>
        <fullName evidence="6">Retrotransposon gag protein</fullName>
    </recommendedName>
</protein>
<dbReference type="EMBL" id="BQNB010009687">
    <property type="protein sequence ID" value="GJS66995.1"/>
    <property type="molecule type" value="Genomic_DNA"/>
</dbReference>
<proteinExistence type="predicted"/>
<comment type="caution">
    <text evidence="3">The sequence shown here is derived from an EMBL/GenBank/DDBJ whole genome shotgun (WGS) entry which is preliminary data.</text>
</comment>
<keyword evidence="5" id="KW-1185">Reference proteome</keyword>
<accession>A0ABQ4XPV1</accession>
<feature type="region of interest" description="Disordered" evidence="2">
    <location>
        <begin position="1"/>
        <end position="22"/>
    </location>
</feature>
<keyword evidence="1" id="KW-0175">Coiled coil</keyword>
<evidence type="ECO:0000313" key="4">
    <source>
        <dbReference type="EMBL" id="GJS73557.1"/>
    </source>
</evidence>
<organism evidence="3 5">
    <name type="scientific">Tanacetum coccineum</name>
    <dbReference type="NCBI Taxonomy" id="301880"/>
    <lineage>
        <taxon>Eukaryota</taxon>
        <taxon>Viridiplantae</taxon>
        <taxon>Streptophyta</taxon>
        <taxon>Embryophyta</taxon>
        <taxon>Tracheophyta</taxon>
        <taxon>Spermatophyta</taxon>
        <taxon>Magnoliopsida</taxon>
        <taxon>eudicotyledons</taxon>
        <taxon>Gunneridae</taxon>
        <taxon>Pentapetalae</taxon>
        <taxon>asterids</taxon>
        <taxon>campanulids</taxon>
        <taxon>Asterales</taxon>
        <taxon>Asteraceae</taxon>
        <taxon>Asteroideae</taxon>
        <taxon>Anthemideae</taxon>
        <taxon>Anthemidinae</taxon>
        <taxon>Tanacetum</taxon>
    </lineage>
</organism>
<evidence type="ECO:0000256" key="2">
    <source>
        <dbReference type="SAM" id="MobiDB-lite"/>
    </source>
</evidence>
<sequence length="163" mass="19201">MKHHTNPTYKNPCEKDNCPKYHQIPFPQRLKKEKEEAQQQKFLENLKQLQLNIPFTEALAQMPKYAKFLKSLLSNKTRLEEACTEADQKVEGERSDFEKSKRRIKISDTAYSVSQETQNFKKMLNEHLCSASAKEIDEKKPELKDLPSHLEYVYLNGDRELVR</sequence>
<name>A0ABQ4XPV1_9ASTR</name>